<gene>
    <name evidence="2" type="ORF">SLEP1_g53511</name>
</gene>
<proteinExistence type="predicted"/>
<evidence type="ECO:0000313" key="2">
    <source>
        <dbReference type="EMBL" id="GKV46535.1"/>
    </source>
</evidence>
<dbReference type="PANTHER" id="PTHR31964">
    <property type="entry name" value="ADENINE NUCLEOTIDE ALPHA HYDROLASES-LIKE SUPERFAMILY PROTEIN"/>
    <property type="match status" value="1"/>
</dbReference>
<dbReference type="Pfam" id="PF00582">
    <property type="entry name" value="Usp"/>
    <property type="match status" value="1"/>
</dbReference>
<accession>A0AAV5M9T5</accession>
<dbReference type="SUPFAM" id="SSF52402">
    <property type="entry name" value="Adenine nucleotide alpha hydrolases-like"/>
    <property type="match status" value="1"/>
</dbReference>
<dbReference type="CDD" id="cd23659">
    <property type="entry name" value="USP_At3g01520-like"/>
    <property type="match status" value="1"/>
</dbReference>
<evidence type="ECO:0000259" key="1">
    <source>
        <dbReference type="Pfam" id="PF00582"/>
    </source>
</evidence>
<dbReference type="PANTHER" id="PTHR31964:SF134">
    <property type="entry name" value="ADENINE NUCLEOTIDE ALPHA HYDROLASES-LIKE SUPERFAMILY PROTEIN"/>
    <property type="match status" value="1"/>
</dbReference>
<feature type="domain" description="UspA" evidence="1">
    <location>
        <begin position="94"/>
        <end position="167"/>
    </location>
</feature>
<dbReference type="Gene3D" id="3.40.50.620">
    <property type="entry name" value="HUPs"/>
    <property type="match status" value="1"/>
</dbReference>
<organism evidence="2 3">
    <name type="scientific">Rubroshorea leprosula</name>
    <dbReference type="NCBI Taxonomy" id="152421"/>
    <lineage>
        <taxon>Eukaryota</taxon>
        <taxon>Viridiplantae</taxon>
        <taxon>Streptophyta</taxon>
        <taxon>Embryophyta</taxon>
        <taxon>Tracheophyta</taxon>
        <taxon>Spermatophyta</taxon>
        <taxon>Magnoliopsida</taxon>
        <taxon>eudicotyledons</taxon>
        <taxon>Gunneridae</taxon>
        <taxon>Pentapetalae</taxon>
        <taxon>rosids</taxon>
        <taxon>malvids</taxon>
        <taxon>Malvales</taxon>
        <taxon>Dipterocarpaceae</taxon>
        <taxon>Rubroshorea</taxon>
    </lineage>
</organism>
<reference evidence="2 3" key="1">
    <citation type="journal article" date="2021" name="Commun. Biol.">
        <title>The genome of Shorea leprosula (Dipterocarpaceae) highlights the ecological relevance of drought in aseasonal tropical rainforests.</title>
        <authorList>
            <person name="Ng K.K.S."/>
            <person name="Kobayashi M.J."/>
            <person name="Fawcett J.A."/>
            <person name="Hatakeyama M."/>
            <person name="Paape T."/>
            <person name="Ng C.H."/>
            <person name="Ang C.C."/>
            <person name="Tnah L.H."/>
            <person name="Lee C.T."/>
            <person name="Nishiyama T."/>
            <person name="Sese J."/>
            <person name="O'Brien M.J."/>
            <person name="Copetti D."/>
            <person name="Mohd Noor M.I."/>
            <person name="Ong R.C."/>
            <person name="Putra M."/>
            <person name="Sireger I.Z."/>
            <person name="Indrioko S."/>
            <person name="Kosugi Y."/>
            <person name="Izuno A."/>
            <person name="Isagi Y."/>
            <person name="Lee S.L."/>
            <person name="Shimizu K.K."/>
        </authorList>
    </citation>
    <scope>NUCLEOTIDE SEQUENCE [LARGE SCALE GENOMIC DNA]</scope>
    <source>
        <strain evidence="2">214</strain>
    </source>
</reference>
<name>A0AAV5M9T5_9ROSI</name>
<evidence type="ECO:0000313" key="3">
    <source>
        <dbReference type="Proteomes" id="UP001054252"/>
    </source>
</evidence>
<dbReference type="InterPro" id="IPR014729">
    <property type="entry name" value="Rossmann-like_a/b/a_fold"/>
</dbReference>
<dbReference type="Proteomes" id="UP001054252">
    <property type="component" value="Unassembled WGS sequence"/>
</dbReference>
<protein>
    <recommendedName>
        <fullName evidence="1">UspA domain-containing protein</fullName>
    </recommendedName>
</protein>
<dbReference type="InterPro" id="IPR006015">
    <property type="entry name" value="Universal_stress_UspA"/>
</dbReference>
<sequence length="168" mass="18351">MSEEKGKEGLKKKVMVAIDESEDSYHALMWVLNNLKESFKSSQLVIFATQATPKCNSLSGAHIGYARMYCTALATPYLSGIAMETNRKVSLGLLEKAQGICASQGVSVETATEAGDPKEAICKAVQKYKINLLVIGDRDNGILKRFFHGSLSRYCLDNAKCPVLVVKN</sequence>
<comment type="caution">
    <text evidence="2">The sequence shown here is derived from an EMBL/GenBank/DDBJ whole genome shotgun (WGS) entry which is preliminary data.</text>
</comment>
<dbReference type="AlphaFoldDB" id="A0AAV5M9T5"/>
<dbReference type="EMBL" id="BPVZ01000210">
    <property type="protein sequence ID" value="GKV46535.1"/>
    <property type="molecule type" value="Genomic_DNA"/>
</dbReference>
<dbReference type="PRINTS" id="PR01438">
    <property type="entry name" value="UNVRSLSTRESS"/>
</dbReference>
<keyword evidence="3" id="KW-1185">Reference proteome</keyword>
<dbReference type="InterPro" id="IPR006016">
    <property type="entry name" value="UspA"/>
</dbReference>